<feature type="site" description="Transition state stabilizer" evidence="9">
    <location>
        <position position="136"/>
    </location>
</feature>
<dbReference type="Proteomes" id="UP000305709">
    <property type="component" value="Unassembled WGS sequence"/>
</dbReference>
<sequence length="424" mass="45435">MAGPLPWPTLLRLYGLGADLLRGRAFRRVSQKLGTQGVPPERQRERLGEATHPRPEGRLVWFHAASVGESLSVLPLVDIVARDARVLVTTGTASSAAILEKRLPRGVLHQFAPLDVSGPVERFLDHWRPDLGVVVESEIWPQTLRLAAERGVPLVLMNARMSPRSLRTWGRVPRSARAVLGLFTRIVTQTDGMREALVGLGADPDRVTVGGNMKASAGAPPSDPAEQVRLSRILGDAPVWAAISTHPGEEEAVLTAHAQVRRRHPAARLILVPRHPERGDAILDAVRRRGFEASRRSHGGEPDRSVYLADTLGETGLWFRLAPLVFLGGSLVPVGGHNPWEAAHCGAALLIGPLRETVAADVTALESAGAALTVRDAEELAQAAGDLLAEPQLLGAMREAGLQVAAAQVGRTEGIARELLGMIS</sequence>
<comment type="catalytic activity">
    <reaction evidence="7 10">
        <text>lipid IVA (E. coli) + CMP-3-deoxy-beta-D-manno-octulosonate = alpha-Kdo-(2-&gt;6)-lipid IVA (E. coli) + CMP + H(+)</text>
        <dbReference type="Rhea" id="RHEA:28066"/>
        <dbReference type="ChEBI" id="CHEBI:15378"/>
        <dbReference type="ChEBI" id="CHEBI:58603"/>
        <dbReference type="ChEBI" id="CHEBI:60364"/>
        <dbReference type="ChEBI" id="CHEBI:60377"/>
        <dbReference type="ChEBI" id="CHEBI:85987"/>
        <dbReference type="EC" id="2.4.99.12"/>
    </reaction>
</comment>
<evidence type="ECO:0000256" key="3">
    <source>
        <dbReference type="ARBA" id="ARBA00012621"/>
    </source>
</evidence>
<dbReference type="SUPFAM" id="SSF53756">
    <property type="entry name" value="UDP-Glycosyltransferase/glycogen phosphorylase"/>
    <property type="match status" value="1"/>
</dbReference>
<dbReference type="UniPathway" id="UPA00958"/>
<evidence type="ECO:0000256" key="4">
    <source>
        <dbReference type="ARBA" id="ARBA00019077"/>
    </source>
</evidence>
<keyword evidence="10" id="KW-0472">Membrane</keyword>
<evidence type="ECO:0000256" key="10">
    <source>
        <dbReference type="RuleBase" id="RU365103"/>
    </source>
</evidence>
<dbReference type="Pfam" id="PF04413">
    <property type="entry name" value="Glycos_transf_N"/>
    <property type="match status" value="1"/>
</dbReference>
<evidence type="ECO:0000259" key="11">
    <source>
        <dbReference type="Pfam" id="PF04413"/>
    </source>
</evidence>
<dbReference type="Gene3D" id="3.40.50.2000">
    <property type="entry name" value="Glycogen Phosphorylase B"/>
    <property type="match status" value="1"/>
</dbReference>
<dbReference type="RefSeq" id="WP_139080539.1">
    <property type="nucleotide sequence ID" value="NZ_VDFV01000003.1"/>
</dbReference>
<dbReference type="PANTHER" id="PTHR42755">
    <property type="entry name" value="3-DEOXY-MANNO-OCTULOSONATE CYTIDYLYLTRANSFERASE"/>
    <property type="match status" value="1"/>
</dbReference>
<dbReference type="InterPro" id="IPR039901">
    <property type="entry name" value="Kdotransferase"/>
</dbReference>
<reference evidence="12 13" key="1">
    <citation type="submission" date="2019-06" db="EMBL/GenBank/DDBJ databases">
        <authorList>
            <person name="Jiang L."/>
        </authorList>
    </citation>
    <scope>NUCLEOTIDE SEQUENCE [LARGE SCALE GENOMIC DNA]</scope>
    <source>
        <strain evidence="12 13">YIM 48858</strain>
    </source>
</reference>
<gene>
    <name evidence="12" type="ORF">FHG71_05130</name>
</gene>
<comment type="subcellular location">
    <subcellularLocation>
        <location evidence="10">Cell membrane</location>
    </subcellularLocation>
</comment>
<dbReference type="GO" id="GO:0005886">
    <property type="term" value="C:plasma membrane"/>
    <property type="evidence" value="ECO:0007669"/>
    <property type="project" value="UniProtKB-SubCell"/>
</dbReference>
<dbReference type="AlphaFoldDB" id="A0A5C4NJ09"/>
<dbReference type="EC" id="2.4.99.12" evidence="3 10"/>
<keyword evidence="10" id="KW-0448">Lipopolysaccharide biosynthesis</keyword>
<evidence type="ECO:0000256" key="1">
    <source>
        <dbReference type="ARBA" id="ARBA00003394"/>
    </source>
</evidence>
<protein>
    <recommendedName>
        <fullName evidence="4 10">3-deoxy-D-manno-octulosonic acid transferase</fullName>
        <shortName evidence="10">Kdo transferase</shortName>
        <ecNumber evidence="3 10">2.4.99.12</ecNumber>
    </recommendedName>
    <alternativeName>
        <fullName evidence="6 10">Lipid IV(A) 3-deoxy-D-manno-octulosonic acid transferase</fullName>
    </alternativeName>
</protein>
<dbReference type="Gene3D" id="3.40.50.11720">
    <property type="entry name" value="3-Deoxy-D-manno-octulosonic-acid transferase, N-terminal domain"/>
    <property type="match status" value="1"/>
</dbReference>
<evidence type="ECO:0000256" key="8">
    <source>
        <dbReference type="PIRSR" id="PIRSR639901-1"/>
    </source>
</evidence>
<evidence type="ECO:0000256" key="5">
    <source>
        <dbReference type="ARBA" id="ARBA00022679"/>
    </source>
</evidence>
<keyword evidence="10" id="KW-1003">Cell membrane</keyword>
<evidence type="ECO:0000256" key="2">
    <source>
        <dbReference type="ARBA" id="ARBA00004713"/>
    </source>
</evidence>
<feature type="active site" description="Proton acceptor" evidence="8">
    <location>
        <position position="69"/>
    </location>
</feature>
<dbReference type="InterPro" id="IPR007507">
    <property type="entry name" value="Glycos_transf_N"/>
</dbReference>
<evidence type="ECO:0000256" key="7">
    <source>
        <dbReference type="ARBA" id="ARBA00049183"/>
    </source>
</evidence>
<dbReference type="OrthoDB" id="9789797at2"/>
<dbReference type="EMBL" id="VDFV01000003">
    <property type="protein sequence ID" value="TNC73855.1"/>
    <property type="molecule type" value="Genomic_DNA"/>
</dbReference>
<feature type="domain" description="3-deoxy-D-manno-octulosonic-acid transferase N-terminal" evidence="11">
    <location>
        <begin position="42"/>
        <end position="215"/>
    </location>
</feature>
<dbReference type="InterPro" id="IPR038107">
    <property type="entry name" value="Glycos_transf_N_sf"/>
</dbReference>
<comment type="similarity">
    <text evidence="10">Belongs to the glycosyltransferase group 1 family.</text>
</comment>
<dbReference type="GO" id="GO:0009245">
    <property type="term" value="P:lipid A biosynthetic process"/>
    <property type="evidence" value="ECO:0007669"/>
    <property type="project" value="TreeGrafter"/>
</dbReference>
<feature type="site" description="Transition state stabilizer" evidence="9">
    <location>
        <position position="214"/>
    </location>
</feature>
<evidence type="ECO:0000256" key="9">
    <source>
        <dbReference type="PIRSR" id="PIRSR639901-2"/>
    </source>
</evidence>
<accession>A0A5C4NJ09</accession>
<evidence type="ECO:0000313" key="13">
    <source>
        <dbReference type="Proteomes" id="UP000305709"/>
    </source>
</evidence>
<dbReference type="GO" id="GO:0009244">
    <property type="term" value="P:lipopolysaccharide core region biosynthetic process"/>
    <property type="evidence" value="ECO:0007669"/>
    <property type="project" value="UniProtKB-UniRule"/>
</dbReference>
<dbReference type="GO" id="GO:0043842">
    <property type="term" value="F:Kdo transferase activity"/>
    <property type="evidence" value="ECO:0007669"/>
    <property type="project" value="UniProtKB-EC"/>
</dbReference>
<dbReference type="PANTHER" id="PTHR42755:SF1">
    <property type="entry name" value="3-DEOXY-D-MANNO-OCTULOSONIC ACID TRANSFERASE, MITOCHONDRIAL-RELATED"/>
    <property type="match status" value="1"/>
</dbReference>
<keyword evidence="5 10" id="KW-0808">Transferase</keyword>
<evidence type="ECO:0000256" key="6">
    <source>
        <dbReference type="ARBA" id="ARBA00031445"/>
    </source>
</evidence>
<name>A0A5C4NJ09_9RHOB</name>
<comment type="function">
    <text evidence="1 10">Involved in lipopolysaccharide (LPS) biosynthesis. Catalyzes the transfer of 3-deoxy-D-manno-octulosonate (Kdo) residue(s) from CMP-Kdo to lipid IV(A), the tetraacyldisaccharide-1,4'-bisphosphate precursor of lipid A.</text>
</comment>
<comment type="pathway">
    <text evidence="2 10">Bacterial outer membrane biogenesis; LPS core biosynthesis.</text>
</comment>
<organism evidence="12 13">
    <name type="scientific">Rubellimicrobium roseum</name>
    <dbReference type="NCBI Taxonomy" id="687525"/>
    <lineage>
        <taxon>Bacteria</taxon>
        <taxon>Pseudomonadati</taxon>
        <taxon>Pseudomonadota</taxon>
        <taxon>Alphaproteobacteria</taxon>
        <taxon>Rhodobacterales</taxon>
        <taxon>Roseobacteraceae</taxon>
        <taxon>Rubellimicrobium</taxon>
    </lineage>
</organism>
<evidence type="ECO:0000313" key="12">
    <source>
        <dbReference type="EMBL" id="TNC73855.1"/>
    </source>
</evidence>
<proteinExistence type="inferred from homology"/>
<keyword evidence="13" id="KW-1185">Reference proteome</keyword>
<comment type="caution">
    <text evidence="12">The sequence shown here is derived from an EMBL/GenBank/DDBJ whole genome shotgun (WGS) entry which is preliminary data.</text>
</comment>